<feature type="active site" description="Proton donor/acceptor" evidence="1">
    <location>
        <position position="135"/>
    </location>
</feature>
<dbReference type="OrthoDB" id="10261749at2759"/>
<dbReference type="AlphaFoldDB" id="B9RF09"/>
<keyword evidence="5" id="KW-1185">Reference proteome</keyword>
<dbReference type="KEGG" id="rcu:8285742"/>
<dbReference type="Gene3D" id="3.40.50.1240">
    <property type="entry name" value="Phosphoglycerate mutase-like"/>
    <property type="match status" value="1"/>
</dbReference>
<feature type="binding site" evidence="2">
    <location>
        <begin position="44"/>
        <end position="51"/>
    </location>
    <ligand>
        <name>substrate</name>
    </ligand>
</feature>
<dbReference type="OMA" id="MRLFCMR"/>
<dbReference type="FunCoup" id="B9RF09">
    <property type="interactions" value="88"/>
</dbReference>
<dbReference type="eggNOG" id="ENOG502QTHF">
    <property type="taxonomic scope" value="Eukaryota"/>
</dbReference>
<feature type="compositionally biased region" description="Basic residues" evidence="3">
    <location>
        <begin position="10"/>
        <end position="19"/>
    </location>
</feature>
<evidence type="ECO:0000256" key="1">
    <source>
        <dbReference type="PIRSR" id="PIRSR613078-1"/>
    </source>
</evidence>
<evidence type="ECO:0000313" key="5">
    <source>
        <dbReference type="Proteomes" id="UP000008311"/>
    </source>
</evidence>
<dbReference type="SUPFAM" id="SSF53254">
    <property type="entry name" value="Phosphoglycerate mutase-like"/>
    <property type="match status" value="1"/>
</dbReference>
<organism evidence="4 5">
    <name type="scientific">Ricinus communis</name>
    <name type="common">Castor bean</name>
    <dbReference type="NCBI Taxonomy" id="3988"/>
    <lineage>
        <taxon>Eukaryota</taxon>
        <taxon>Viridiplantae</taxon>
        <taxon>Streptophyta</taxon>
        <taxon>Embryophyta</taxon>
        <taxon>Tracheophyta</taxon>
        <taxon>Spermatophyta</taxon>
        <taxon>Magnoliopsida</taxon>
        <taxon>eudicotyledons</taxon>
        <taxon>Gunneridae</taxon>
        <taxon>Pentapetalae</taxon>
        <taxon>rosids</taxon>
        <taxon>fabids</taxon>
        <taxon>Malpighiales</taxon>
        <taxon>Euphorbiaceae</taxon>
        <taxon>Acalyphoideae</taxon>
        <taxon>Acalypheae</taxon>
        <taxon>Ricinus</taxon>
    </lineage>
</organism>
<accession>B9RF09</accession>
<feature type="active site" description="Tele-phosphohistidine intermediate" evidence="1">
    <location>
        <position position="45"/>
    </location>
</feature>
<reference evidence="5" key="1">
    <citation type="journal article" date="2010" name="Nat. Biotechnol.">
        <title>Draft genome sequence of the oilseed species Ricinus communis.</title>
        <authorList>
            <person name="Chan A.P."/>
            <person name="Crabtree J."/>
            <person name="Zhao Q."/>
            <person name="Lorenzi H."/>
            <person name="Orvis J."/>
            <person name="Puiu D."/>
            <person name="Melake-Berhan A."/>
            <person name="Jones K.M."/>
            <person name="Redman J."/>
            <person name="Chen G."/>
            <person name="Cahoon E.B."/>
            <person name="Gedil M."/>
            <person name="Stanke M."/>
            <person name="Haas B.J."/>
            <person name="Wortman J.R."/>
            <person name="Fraser-Liggett C.M."/>
            <person name="Ravel J."/>
            <person name="Rabinowicz P.D."/>
        </authorList>
    </citation>
    <scope>NUCLEOTIDE SEQUENCE [LARGE SCALE GENOMIC DNA]</scope>
    <source>
        <strain evidence="5">cv. Hale</strain>
    </source>
</reference>
<sequence length="319" mass="37732">MQQEQQEVHQHHHYHHFHHGQNMINNDHSHHPYKFLPKRIILVRHGESEGNLDTAAYTTTPDNKIPLTPSGLSQAETAGIHLHNLISESNNHAQNWRVYFYVSPYQRTLSTLRGIGRSFERERIIGVREECRIREQDFGNFQVKERMKVIKETRERFGRFFYRFPEGESAADVFDRVSSFLESLWRDIDMNRLQKDPSSDLNLIIISHGLTCRVFLMKWFKWTVDQFERLNNPGNCEYRVMELGDGGEYSLAIHHTDEEMQEWGLSPEMIADQKWRVHAHRGDWNESCSWYFDSFFDHLKLDSNKESDDKADDCSSVCE</sequence>
<dbReference type="Pfam" id="PF00300">
    <property type="entry name" value="His_Phos_1"/>
    <property type="match status" value="1"/>
</dbReference>
<feature type="binding site" evidence="2">
    <location>
        <position position="107"/>
    </location>
    <ligand>
        <name>substrate</name>
    </ligand>
</feature>
<dbReference type="SMART" id="SM00855">
    <property type="entry name" value="PGAM"/>
    <property type="match status" value="1"/>
</dbReference>
<dbReference type="PROSITE" id="PS00175">
    <property type="entry name" value="PG_MUTASE"/>
    <property type="match status" value="1"/>
</dbReference>
<proteinExistence type="predicted"/>
<dbReference type="EMBL" id="EQ973777">
    <property type="protein sequence ID" value="EEF49780.1"/>
    <property type="molecule type" value="Genomic_DNA"/>
</dbReference>
<evidence type="ECO:0000256" key="3">
    <source>
        <dbReference type="SAM" id="MobiDB-lite"/>
    </source>
</evidence>
<dbReference type="CDD" id="cd07067">
    <property type="entry name" value="HP_PGM_like"/>
    <property type="match status" value="1"/>
</dbReference>
<dbReference type="Proteomes" id="UP000008311">
    <property type="component" value="Unassembled WGS sequence"/>
</dbReference>
<gene>
    <name evidence="4" type="ORF">RCOM_1430270</name>
</gene>
<evidence type="ECO:0000256" key="2">
    <source>
        <dbReference type="PIRSR" id="PIRSR613078-2"/>
    </source>
</evidence>
<dbReference type="InParanoid" id="B9RF09"/>
<evidence type="ECO:0000313" key="4">
    <source>
        <dbReference type="EMBL" id="EEF49780.1"/>
    </source>
</evidence>
<dbReference type="InterPro" id="IPR013078">
    <property type="entry name" value="His_Pase_superF_clade-1"/>
</dbReference>
<feature type="region of interest" description="Disordered" evidence="3">
    <location>
        <begin position="1"/>
        <end position="30"/>
    </location>
</feature>
<protein>
    <submittedName>
        <fullName evidence="4">Phosphoglycerate mutase, putative</fullName>
    </submittedName>
</protein>
<dbReference type="InterPro" id="IPR001345">
    <property type="entry name" value="PG/BPGM_mutase_AS"/>
</dbReference>
<dbReference type="InterPro" id="IPR029033">
    <property type="entry name" value="His_PPase_superfam"/>
</dbReference>
<dbReference type="InterPro" id="IPR052765">
    <property type="entry name" value="PGM-Related"/>
</dbReference>
<dbReference type="GO" id="GO:0016791">
    <property type="term" value="F:phosphatase activity"/>
    <property type="evidence" value="ECO:0000318"/>
    <property type="project" value="GO_Central"/>
</dbReference>
<dbReference type="PANTHER" id="PTHR46192">
    <property type="entry name" value="BROAD-RANGE ACID PHOSPHATASE DET1"/>
    <property type="match status" value="1"/>
</dbReference>
<name>B9RF09_RICCO</name>